<organism evidence="3 4">
    <name type="scientific">Candidatus Paracaedimonas acanthamoebae</name>
    <dbReference type="NCBI Taxonomy" id="244581"/>
    <lineage>
        <taxon>Bacteria</taxon>
        <taxon>Pseudomonadati</taxon>
        <taxon>Pseudomonadota</taxon>
        <taxon>Alphaproteobacteria</taxon>
        <taxon>Holosporales</taxon>
        <taxon>Caedimonadaceae</taxon>
        <taxon>Candidatus Paracaedimonas</taxon>
    </lineage>
</organism>
<dbReference type="AlphaFoldDB" id="A0A8J7TU38"/>
<dbReference type="InterPro" id="IPR001584">
    <property type="entry name" value="Integrase_cat-core"/>
</dbReference>
<dbReference type="GO" id="GO:0015074">
    <property type="term" value="P:DNA integration"/>
    <property type="evidence" value="ECO:0007669"/>
    <property type="project" value="InterPro"/>
</dbReference>
<dbReference type="Proteomes" id="UP000664414">
    <property type="component" value="Unassembled WGS sequence"/>
</dbReference>
<evidence type="ECO:0000256" key="1">
    <source>
        <dbReference type="SAM" id="Coils"/>
    </source>
</evidence>
<sequence length="897" mass="103551">MIQRFILRLSFLIILSTSLKATDLYFFDGLDKFVQSKLFSKGYPSALYYSPSLRFSEKERIKNGRFFGNYGQWNPEFPVHFQAISFDDGIVFCPQDSISSILQLLFPSPGSIELQPNQTISDPINSASFKTLGMMSRKIDEGSMISEVEKSEQTLRDSLHQLFPLEEREEKTSFFDVPAVSLKECITHYKAFLAYDFKKNLALYTAKLLNGISEEDLEDVDFTQDDPDKYTKALKSIEKNDLFEKGLLKDNELEDYILYWDQYNKYKAFKGRKLIEAQLAEINGFKHRCKDELFLEENKAQFKKFIFVETLIQALSQQRNDERSYSYPAFIVQRALVTYFWMKAKNESDIADWFSGLLDVSSDEVMPHIKSRFSLAKYEPWKAMVLERSPGSEEILLNSEKLALLSWGYQLFDAFLPPLIPYGTSRYKGQSFANCVETSCFNFLHFISRRKGEQGYHQDINAFPLTSLAYKIFKQHPDPTTHFSPEVHDEWATMLSARKGVVYCKPGTAPREKRTYELKAGIMNILNCLNLVLADSPEEIPLIHFEEGEEAIENAIAELNQKFSFEAELEESLRKEELKDYFGDLIFKVNDKKSFIWHITTMHSNIEVCEDEENNWRKTVPTEQFLSTSLLREISPQFLSLDFLREQSSRLSPSELSSFCYGVDVRSLKTKLSFIELIFRNRLGFLENFARSLMASVLNLQDYHAINQLTSMLISLTIGDNPVLTDEKMCAIISCNPQIMEGYLENQELSATIEQAIVWAYKNSKKNWVELTAPAITSLAINDWNADLTEFLNMLPQFKKLEGLCLTVHNEFLSLLDYFPSKLESLVLSSSLKEEELKEFIDAFFKKVPEGNLRLFPSIIHSDQKQALSDLEERLKNFGKELGISQEQLSVNYKPSI</sequence>
<name>A0A8J7TU38_9PROT</name>
<feature type="coiled-coil region" evidence="1">
    <location>
        <begin position="861"/>
        <end position="888"/>
    </location>
</feature>
<comment type="caution">
    <text evidence="3">The sequence shown here is derived from an EMBL/GenBank/DDBJ whole genome shotgun (WGS) entry which is preliminary data.</text>
</comment>
<dbReference type="EMBL" id="JAFKGL010000010">
    <property type="protein sequence ID" value="MBN9412341.1"/>
    <property type="molecule type" value="Genomic_DNA"/>
</dbReference>
<evidence type="ECO:0000313" key="3">
    <source>
        <dbReference type="EMBL" id="MBN9412341.1"/>
    </source>
</evidence>
<evidence type="ECO:0000313" key="4">
    <source>
        <dbReference type="Proteomes" id="UP000664414"/>
    </source>
</evidence>
<keyword evidence="1" id="KW-0175">Coiled coil</keyword>
<evidence type="ECO:0000259" key="2">
    <source>
        <dbReference type="PROSITE" id="PS50994"/>
    </source>
</evidence>
<feature type="domain" description="Integrase catalytic" evidence="2">
    <location>
        <begin position="770"/>
        <end position="897"/>
    </location>
</feature>
<gene>
    <name evidence="3" type="ORF">J0H12_00235</name>
</gene>
<proteinExistence type="predicted"/>
<protein>
    <recommendedName>
        <fullName evidence="2">Integrase catalytic domain-containing protein</fullName>
    </recommendedName>
</protein>
<accession>A0A8J7TU38</accession>
<dbReference type="PROSITE" id="PS50994">
    <property type="entry name" value="INTEGRASE"/>
    <property type="match status" value="1"/>
</dbReference>
<reference evidence="3" key="1">
    <citation type="submission" date="2021-02" db="EMBL/GenBank/DDBJ databases">
        <title>Thiocyanate and organic carbon inputs drive convergent selection for specific autotrophic Afipia and Thiobacillus strains within complex microbiomes.</title>
        <authorList>
            <person name="Huddy R.J."/>
            <person name="Sachdeva R."/>
            <person name="Kadzinga F."/>
            <person name="Kantor R.S."/>
            <person name="Harrison S.T.L."/>
            <person name="Banfield J.F."/>
        </authorList>
    </citation>
    <scope>NUCLEOTIDE SEQUENCE</scope>
    <source>
        <strain evidence="3">SCN18_10_11_15_R4_P_38_20</strain>
    </source>
</reference>